<dbReference type="SMART" id="SM00367">
    <property type="entry name" value="LRR_CC"/>
    <property type="match status" value="5"/>
</dbReference>
<dbReference type="InterPro" id="IPR006553">
    <property type="entry name" value="Leu-rich_rpt_Cys-con_subtyp"/>
</dbReference>
<evidence type="ECO:0000256" key="9">
    <source>
        <dbReference type="ARBA" id="ARBA00022786"/>
    </source>
</evidence>
<evidence type="ECO:0000256" key="11">
    <source>
        <dbReference type="ARBA" id="ARBA00023004"/>
    </source>
</evidence>
<keyword evidence="5" id="KW-0963">Cytoplasm</keyword>
<evidence type="ECO:0000256" key="10">
    <source>
        <dbReference type="ARBA" id="ARBA00022843"/>
    </source>
</evidence>
<feature type="domain" description="F-box" evidence="16">
    <location>
        <begin position="235"/>
        <end position="281"/>
    </location>
</feature>
<dbReference type="GO" id="GO:0046872">
    <property type="term" value="F:metal ion binding"/>
    <property type="evidence" value="ECO:0007669"/>
    <property type="project" value="UniProtKB-KW"/>
</dbReference>
<dbReference type="SUPFAM" id="SSF52047">
    <property type="entry name" value="RNI-like"/>
    <property type="match status" value="1"/>
</dbReference>
<organism evidence="17 18">
    <name type="scientific">Actinia tenebrosa</name>
    <name type="common">Australian red waratah sea anemone</name>
    <dbReference type="NCBI Taxonomy" id="6105"/>
    <lineage>
        <taxon>Eukaryota</taxon>
        <taxon>Metazoa</taxon>
        <taxon>Cnidaria</taxon>
        <taxon>Anthozoa</taxon>
        <taxon>Hexacorallia</taxon>
        <taxon>Actiniaria</taxon>
        <taxon>Actiniidae</taxon>
        <taxon>Actinia</taxon>
    </lineage>
</organism>
<dbReference type="InterPro" id="IPR012312">
    <property type="entry name" value="Hemerythrin-like"/>
</dbReference>
<comment type="subcellular location">
    <subcellularLocation>
        <location evidence="2">Cytoplasm</location>
        <location evidence="2">Perinuclear region</location>
    </subcellularLocation>
    <subcellularLocation>
        <location evidence="1">Nucleus</location>
    </subcellularLocation>
</comment>
<dbReference type="Proteomes" id="UP000515163">
    <property type="component" value="Unplaced"/>
</dbReference>
<evidence type="ECO:0000256" key="2">
    <source>
        <dbReference type="ARBA" id="ARBA00004556"/>
    </source>
</evidence>
<keyword evidence="17" id="KW-1185">Reference proteome</keyword>
<evidence type="ECO:0000256" key="4">
    <source>
        <dbReference type="ARBA" id="ARBA00020540"/>
    </source>
</evidence>
<dbReference type="GO" id="GO:0006879">
    <property type="term" value="P:intracellular iron ion homeostasis"/>
    <property type="evidence" value="ECO:0007669"/>
    <property type="project" value="InterPro"/>
</dbReference>
<evidence type="ECO:0000256" key="15">
    <source>
        <dbReference type="ARBA" id="ARBA00034078"/>
    </source>
</evidence>
<dbReference type="FunCoup" id="A0A6P8IGU8">
    <property type="interactions" value="357"/>
</dbReference>
<dbReference type="GO" id="GO:0005634">
    <property type="term" value="C:nucleus"/>
    <property type="evidence" value="ECO:0007669"/>
    <property type="project" value="UniProtKB-SubCell"/>
</dbReference>
<evidence type="ECO:0000256" key="6">
    <source>
        <dbReference type="ARBA" id="ARBA00022614"/>
    </source>
</evidence>
<dbReference type="PANTHER" id="PTHR13382">
    <property type="entry name" value="MITOCHONDRIAL ATP SYNTHASE COUPLING FACTOR B"/>
    <property type="match status" value="1"/>
</dbReference>
<evidence type="ECO:0000256" key="5">
    <source>
        <dbReference type="ARBA" id="ARBA00022490"/>
    </source>
</evidence>
<dbReference type="Gene3D" id="3.80.10.10">
    <property type="entry name" value="Ribonuclease Inhibitor"/>
    <property type="match status" value="2"/>
</dbReference>
<dbReference type="PROSITE" id="PS50181">
    <property type="entry name" value="FBOX"/>
    <property type="match status" value="1"/>
</dbReference>
<dbReference type="Pfam" id="PF12937">
    <property type="entry name" value="F-box-like"/>
    <property type="match status" value="1"/>
</dbReference>
<dbReference type="InterPro" id="IPR036047">
    <property type="entry name" value="F-box-like_dom_sf"/>
</dbReference>
<dbReference type="OrthoDB" id="10257471at2759"/>
<evidence type="ECO:0000259" key="16">
    <source>
        <dbReference type="PROSITE" id="PS50181"/>
    </source>
</evidence>
<evidence type="ECO:0000256" key="13">
    <source>
        <dbReference type="ARBA" id="ARBA00023242"/>
    </source>
</evidence>
<evidence type="ECO:0000256" key="14">
    <source>
        <dbReference type="ARBA" id="ARBA00030695"/>
    </source>
</evidence>
<dbReference type="GO" id="GO:0048471">
    <property type="term" value="C:perinuclear region of cytoplasm"/>
    <property type="evidence" value="ECO:0007669"/>
    <property type="project" value="UniProtKB-SubCell"/>
</dbReference>
<proteinExistence type="predicted"/>
<dbReference type="SUPFAM" id="SSF81383">
    <property type="entry name" value="F-box domain"/>
    <property type="match status" value="1"/>
</dbReference>
<dbReference type="Pfam" id="PF01814">
    <property type="entry name" value="Hemerythrin"/>
    <property type="match status" value="1"/>
</dbReference>
<evidence type="ECO:0000256" key="1">
    <source>
        <dbReference type="ARBA" id="ARBA00004123"/>
    </source>
</evidence>
<dbReference type="InterPro" id="IPR001611">
    <property type="entry name" value="Leu-rich_rpt"/>
</dbReference>
<evidence type="ECO:0000256" key="3">
    <source>
        <dbReference type="ARBA" id="ARBA00004906"/>
    </source>
</evidence>
<dbReference type="PANTHER" id="PTHR13382:SF41">
    <property type="entry name" value="F-BOX DOMAIN-CONTAINING PROTEIN"/>
    <property type="match status" value="1"/>
</dbReference>
<evidence type="ECO:0000313" key="17">
    <source>
        <dbReference type="Proteomes" id="UP000515163"/>
    </source>
</evidence>
<evidence type="ECO:0000313" key="18">
    <source>
        <dbReference type="RefSeq" id="XP_031565949.1"/>
    </source>
</evidence>
<gene>
    <name evidence="18" type="primary">LOC116301089</name>
</gene>
<dbReference type="Pfam" id="PF13516">
    <property type="entry name" value="LRR_6"/>
    <property type="match status" value="4"/>
</dbReference>
<dbReference type="CDD" id="cd22118">
    <property type="entry name" value="F-box_FBXL5"/>
    <property type="match status" value="1"/>
</dbReference>
<dbReference type="InterPro" id="IPR050648">
    <property type="entry name" value="F-box_LRR-repeat"/>
</dbReference>
<dbReference type="GO" id="GO:0051536">
    <property type="term" value="F:iron-sulfur cluster binding"/>
    <property type="evidence" value="ECO:0007669"/>
    <property type="project" value="UniProtKB-KW"/>
</dbReference>
<dbReference type="Gene3D" id="1.20.1280.50">
    <property type="match status" value="1"/>
</dbReference>
<keyword evidence="6" id="KW-0433">Leucine-rich repeat</keyword>
<dbReference type="InParanoid" id="A0A6P8IGU8"/>
<dbReference type="CDD" id="cd12109">
    <property type="entry name" value="Hr_FBXL5"/>
    <property type="match status" value="1"/>
</dbReference>
<dbReference type="SMART" id="SM00256">
    <property type="entry name" value="FBOX"/>
    <property type="match status" value="1"/>
</dbReference>
<keyword evidence="10" id="KW-0832">Ubl conjugation</keyword>
<keyword evidence="11" id="KW-0408">Iron</keyword>
<protein>
    <recommendedName>
        <fullName evidence="4">F-box/LRR-repeat protein 5</fullName>
    </recommendedName>
    <alternativeName>
        <fullName evidence="14">F-box and leucine-rich repeat protein 5</fullName>
    </alternativeName>
</protein>
<comment type="pathway">
    <text evidence="3">Protein modification; protein ubiquitination.</text>
</comment>
<evidence type="ECO:0000256" key="12">
    <source>
        <dbReference type="ARBA" id="ARBA00023014"/>
    </source>
</evidence>
<dbReference type="Gene3D" id="1.20.120.520">
    <property type="entry name" value="nmb1532 protein domain like"/>
    <property type="match status" value="1"/>
</dbReference>
<keyword evidence="7" id="KW-0479">Metal-binding</keyword>
<reference evidence="18" key="1">
    <citation type="submission" date="2025-08" db="UniProtKB">
        <authorList>
            <consortium name="RefSeq"/>
        </authorList>
    </citation>
    <scope>IDENTIFICATION</scope>
    <source>
        <tissue evidence="18">Tentacle</tissue>
    </source>
</reference>
<dbReference type="KEGG" id="aten:116301089"/>
<dbReference type="InterPro" id="IPR001810">
    <property type="entry name" value="F-box_dom"/>
</dbReference>
<keyword evidence="13" id="KW-0539">Nucleus</keyword>
<dbReference type="AlphaFoldDB" id="A0A6P8IGU8"/>
<keyword evidence="9" id="KW-0833">Ubl conjugation pathway</keyword>
<keyword evidence="12" id="KW-0411">Iron-sulfur</keyword>
<accession>A0A6P8IGU8</accession>
<dbReference type="RefSeq" id="XP_031565949.1">
    <property type="nucleotide sequence ID" value="XM_031710089.1"/>
</dbReference>
<dbReference type="InterPro" id="IPR045808">
    <property type="entry name" value="Hr_FBXL5"/>
</dbReference>
<comment type="cofactor">
    <cofactor evidence="15">
        <name>[2Fe-2S] cluster</name>
        <dbReference type="ChEBI" id="CHEBI:190135"/>
    </cofactor>
</comment>
<name>A0A6P8IGU8_ACTTE</name>
<keyword evidence="8" id="KW-0677">Repeat</keyword>
<evidence type="ECO:0000256" key="7">
    <source>
        <dbReference type="ARBA" id="ARBA00022723"/>
    </source>
</evidence>
<dbReference type="InterPro" id="IPR032675">
    <property type="entry name" value="LRR_dom_sf"/>
</dbReference>
<dbReference type="GeneID" id="116301089"/>
<sequence>MAAVVYSDEVDVFKIPHIRMKQIVCEATEKISTTNFQDNSSLYGLLSRFNNIFQELKHHEEVENKCIMGKLQLRLTNDQIAAIVKDIHKHSHVREILFLIKRGFKTAKRKKTLLNVLNYESKLRRAVNEFEKDFFPHMRHEEEVFQPLLMEHFSYEELKIIKEKVVNLHVAFSESHSSALSHETDNNNFCSEYEWSSSDSESGDNETLVDVAQTPERPLAVPCSSQKTKTQLKSQPILLKFPPEVTLKIFSYLNPKDLCRAAQVSKSWSTLARDGQLWKELYPVRWIFQNDWRFGVVNEEDPCDCNCPGSFGTLEEDIERLLQLRSSYADVDADVDESYDSDEDTDGTSRTRTMRSQLGRMLDMAKNLLPYVGKNVQVLSLGCCPLLSNGLVFKILSLCPKLEHLNLAQTTVTDSGIKGLFRKGGGSKLKVLDLSGCKLLTDKTLNKLSSSLGQYTSKTDIEEGVHEYTLTCGCMADYYPSNISRCSLQFLSLSGCYQITDAGLMSLASFGGLPNLQYLDLSGCLNVTAEGLLNLVSVCPSLDHAQFFYCDNIYEGPYPDTASGCQNLECTNRVCCRLAE</sequence>
<evidence type="ECO:0000256" key="8">
    <source>
        <dbReference type="ARBA" id="ARBA00022737"/>
    </source>
</evidence>